<proteinExistence type="predicted"/>
<dbReference type="EMBL" id="JBHMCE010000008">
    <property type="protein sequence ID" value="MFB9530114.1"/>
    <property type="molecule type" value="Genomic_DNA"/>
</dbReference>
<comment type="caution">
    <text evidence="1">The sequence shown here is derived from an EMBL/GenBank/DDBJ whole genome shotgun (WGS) entry which is preliminary data.</text>
</comment>
<dbReference type="Proteomes" id="UP001589646">
    <property type="component" value="Unassembled WGS sequence"/>
</dbReference>
<dbReference type="RefSeq" id="WP_346125180.1">
    <property type="nucleotide sequence ID" value="NZ_BAAAXC010000015.1"/>
</dbReference>
<protein>
    <submittedName>
        <fullName evidence="1">Uncharacterized protein</fullName>
    </submittedName>
</protein>
<gene>
    <name evidence="1" type="ORF">ACFFRN_26235</name>
</gene>
<evidence type="ECO:0000313" key="2">
    <source>
        <dbReference type="Proteomes" id="UP001589646"/>
    </source>
</evidence>
<sequence>MKRDRWHDYLHERHSPGLLRAWARSLTYFRFCRAYGGHSNDGDRLLVRLRVETESDLPAVMSALGLPIERLPPDDPRPVAGMAYTAAEFGGFRLPMPRFPHVRQPGAVRIAGAAAHVWADTGSLTLSVNDRRDVYSVTDAAVESARAIEDLLVPVGHHVIDPPQDDRNCVCPRYYPQLWTS</sequence>
<reference evidence="1 2" key="1">
    <citation type="submission" date="2024-09" db="EMBL/GenBank/DDBJ databases">
        <authorList>
            <person name="Sun Q."/>
            <person name="Mori K."/>
        </authorList>
    </citation>
    <scope>NUCLEOTIDE SEQUENCE [LARGE SCALE GENOMIC DNA]</scope>
    <source>
        <strain evidence="1 2">JCM 3323</strain>
    </source>
</reference>
<accession>A0ABV5Q4G7</accession>
<name>A0ABV5Q4G7_9ACTN</name>
<organism evidence="1 2">
    <name type="scientific">Nonomuraea roseola</name>
    <dbReference type="NCBI Taxonomy" id="46179"/>
    <lineage>
        <taxon>Bacteria</taxon>
        <taxon>Bacillati</taxon>
        <taxon>Actinomycetota</taxon>
        <taxon>Actinomycetes</taxon>
        <taxon>Streptosporangiales</taxon>
        <taxon>Streptosporangiaceae</taxon>
        <taxon>Nonomuraea</taxon>
    </lineage>
</organism>
<evidence type="ECO:0000313" key="1">
    <source>
        <dbReference type="EMBL" id="MFB9530114.1"/>
    </source>
</evidence>
<keyword evidence="2" id="KW-1185">Reference proteome</keyword>